<name>A0A918TD13_STRCJ</name>
<feature type="region of interest" description="Disordered" evidence="11">
    <location>
        <begin position="1"/>
        <end position="22"/>
    </location>
</feature>
<evidence type="ECO:0000256" key="6">
    <source>
        <dbReference type="ARBA" id="ARBA00022692"/>
    </source>
</evidence>
<evidence type="ECO:0000313" key="16">
    <source>
        <dbReference type="Proteomes" id="UP000646244"/>
    </source>
</evidence>
<evidence type="ECO:0000313" key="15">
    <source>
        <dbReference type="EMBL" id="GHC37737.1"/>
    </source>
</evidence>
<dbReference type="PROSITE" id="PS50885">
    <property type="entry name" value="HAMP"/>
    <property type="match status" value="1"/>
</dbReference>
<evidence type="ECO:0000256" key="10">
    <source>
        <dbReference type="ARBA" id="ARBA00023136"/>
    </source>
</evidence>
<dbReference type="GO" id="GO:0005886">
    <property type="term" value="C:plasma membrane"/>
    <property type="evidence" value="ECO:0007669"/>
    <property type="project" value="UniProtKB-SubCell"/>
</dbReference>
<dbReference type="Pfam" id="PF00512">
    <property type="entry name" value="HisKA"/>
    <property type="match status" value="1"/>
</dbReference>
<keyword evidence="6 12" id="KW-0812">Transmembrane</keyword>
<reference evidence="15" key="2">
    <citation type="submission" date="2020-09" db="EMBL/GenBank/DDBJ databases">
        <authorList>
            <person name="Sun Q."/>
            <person name="Ohkuma M."/>
        </authorList>
    </citation>
    <scope>NUCLEOTIDE SEQUENCE</scope>
    <source>
        <strain evidence="15">JCM 4633</strain>
    </source>
</reference>
<dbReference type="CDD" id="cd06225">
    <property type="entry name" value="HAMP"/>
    <property type="match status" value="1"/>
</dbReference>
<dbReference type="PANTHER" id="PTHR45436">
    <property type="entry name" value="SENSOR HISTIDINE KINASE YKOH"/>
    <property type="match status" value="1"/>
</dbReference>
<evidence type="ECO:0000256" key="4">
    <source>
        <dbReference type="ARBA" id="ARBA00022553"/>
    </source>
</evidence>
<evidence type="ECO:0000256" key="3">
    <source>
        <dbReference type="ARBA" id="ARBA00012438"/>
    </source>
</evidence>
<dbReference type="InterPro" id="IPR005467">
    <property type="entry name" value="His_kinase_dom"/>
</dbReference>
<keyword evidence="9" id="KW-0902">Two-component regulatory system</keyword>
<dbReference type="Pfam" id="PF00672">
    <property type="entry name" value="HAMP"/>
    <property type="match status" value="1"/>
</dbReference>
<dbReference type="InterPro" id="IPR036097">
    <property type="entry name" value="HisK_dim/P_sf"/>
</dbReference>
<dbReference type="PRINTS" id="PR00344">
    <property type="entry name" value="BCTRLSENSOR"/>
</dbReference>
<reference evidence="15" key="1">
    <citation type="journal article" date="2014" name="Int. J. Syst. Evol. Microbiol.">
        <title>Complete genome sequence of Corynebacterium casei LMG S-19264T (=DSM 44701T), isolated from a smear-ripened cheese.</title>
        <authorList>
            <consortium name="US DOE Joint Genome Institute (JGI-PGF)"/>
            <person name="Walter F."/>
            <person name="Albersmeier A."/>
            <person name="Kalinowski J."/>
            <person name="Ruckert C."/>
        </authorList>
    </citation>
    <scope>NUCLEOTIDE SEQUENCE</scope>
    <source>
        <strain evidence="15">JCM 4633</strain>
    </source>
</reference>
<evidence type="ECO:0000259" key="14">
    <source>
        <dbReference type="PROSITE" id="PS50885"/>
    </source>
</evidence>
<keyword evidence="10 12" id="KW-0472">Membrane</keyword>
<dbReference type="CDD" id="cd00075">
    <property type="entry name" value="HATPase"/>
    <property type="match status" value="1"/>
</dbReference>
<dbReference type="SMART" id="SM00388">
    <property type="entry name" value="HisKA"/>
    <property type="match status" value="1"/>
</dbReference>
<accession>A0A918TD13</accession>
<keyword evidence="8 12" id="KW-1133">Transmembrane helix</keyword>
<dbReference type="Gene3D" id="6.10.340.10">
    <property type="match status" value="1"/>
</dbReference>
<dbReference type="Pfam" id="PF02518">
    <property type="entry name" value="HATPase_c"/>
    <property type="match status" value="1"/>
</dbReference>
<protein>
    <recommendedName>
        <fullName evidence="3">histidine kinase</fullName>
        <ecNumber evidence="3">2.7.13.3</ecNumber>
    </recommendedName>
</protein>
<dbReference type="SUPFAM" id="SSF47384">
    <property type="entry name" value="Homodimeric domain of signal transducing histidine kinase"/>
    <property type="match status" value="1"/>
</dbReference>
<evidence type="ECO:0000256" key="5">
    <source>
        <dbReference type="ARBA" id="ARBA00022679"/>
    </source>
</evidence>
<evidence type="ECO:0000256" key="11">
    <source>
        <dbReference type="SAM" id="MobiDB-lite"/>
    </source>
</evidence>
<dbReference type="Proteomes" id="UP000646244">
    <property type="component" value="Unassembled WGS sequence"/>
</dbReference>
<dbReference type="Gene3D" id="3.30.565.10">
    <property type="entry name" value="Histidine kinase-like ATPase, C-terminal domain"/>
    <property type="match status" value="1"/>
</dbReference>
<dbReference type="PANTHER" id="PTHR45436:SF5">
    <property type="entry name" value="SENSOR HISTIDINE KINASE TRCS"/>
    <property type="match status" value="1"/>
</dbReference>
<dbReference type="EMBL" id="BMVB01000002">
    <property type="protein sequence ID" value="GHC37737.1"/>
    <property type="molecule type" value="Genomic_DNA"/>
</dbReference>
<dbReference type="InterPro" id="IPR004358">
    <property type="entry name" value="Sig_transdc_His_kin-like_C"/>
</dbReference>
<dbReference type="InterPro" id="IPR003594">
    <property type="entry name" value="HATPase_dom"/>
</dbReference>
<evidence type="ECO:0000259" key="13">
    <source>
        <dbReference type="PROSITE" id="PS50109"/>
    </source>
</evidence>
<dbReference type="AlphaFoldDB" id="A0A918TD13"/>
<evidence type="ECO:0000256" key="1">
    <source>
        <dbReference type="ARBA" id="ARBA00000085"/>
    </source>
</evidence>
<dbReference type="GO" id="GO:0000155">
    <property type="term" value="F:phosphorelay sensor kinase activity"/>
    <property type="evidence" value="ECO:0007669"/>
    <property type="project" value="InterPro"/>
</dbReference>
<dbReference type="CDD" id="cd00082">
    <property type="entry name" value="HisKA"/>
    <property type="match status" value="1"/>
</dbReference>
<organism evidence="15 16">
    <name type="scientific">Streptomyces cinnamoneus</name>
    <name type="common">Streptoverticillium cinnamoneum</name>
    <dbReference type="NCBI Taxonomy" id="53446"/>
    <lineage>
        <taxon>Bacteria</taxon>
        <taxon>Bacillati</taxon>
        <taxon>Actinomycetota</taxon>
        <taxon>Actinomycetes</taxon>
        <taxon>Kitasatosporales</taxon>
        <taxon>Streptomycetaceae</taxon>
        <taxon>Streptomyces</taxon>
        <taxon>Streptomyces cinnamoneus group</taxon>
    </lineage>
</organism>
<dbReference type="InterPro" id="IPR050428">
    <property type="entry name" value="TCS_sensor_his_kinase"/>
</dbReference>
<keyword evidence="4" id="KW-0597">Phosphoprotein</keyword>
<evidence type="ECO:0000256" key="2">
    <source>
        <dbReference type="ARBA" id="ARBA00004236"/>
    </source>
</evidence>
<evidence type="ECO:0000256" key="7">
    <source>
        <dbReference type="ARBA" id="ARBA00022777"/>
    </source>
</evidence>
<keyword evidence="5" id="KW-0808">Transferase</keyword>
<feature type="transmembrane region" description="Helical" evidence="12">
    <location>
        <begin position="179"/>
        <end position="201"/>
    </location>
</feature>
<dbReference type="SMART" id="SM00387">
    <property type="entry name" value="HATPase_c"/>
    <property type="match status" value="1"/>
</dbReference>
<dbReference type="SUPFAM" id="SSF158472">
    <property type="entry name" value="HAMP domain-like"/>
    <property type="match status" value="1"/>
</dbReference>
<comment type="subcellular location">
    <subcellularLocation>
        <location evidence="2">Cell membrane</location>
    </subcellularLocation>
</comment>
<feature type="domain" description="Histidine kinase" evidence="13">
    <location>
        <begin position="269"/>
        <end position="479"/>
    </location>
</feature>
<feature type="domain" description="HAMP" evidence="14">
    <location>
        <begin position="203"/>
        <end position="261"/>
    </location>
</feature>
<comment type="caution">
    <text evidence="15">The sequence shown here is derived from an EMBL/GenBank/DDBJ whole genome shotgun (WGS) entry which is preliminary data.</text>
</comment>
<evidence type="ECO:0000256" key="9">
    <source>
        <dbReference type="ARBA" id="ARBA00023012"/>
    </source>
</evidence>
<gene>
    <name evidence="15" type="ORF">GCM10010507_09060</name>
</gene>
<evidence type="ECO:0000256" key="12">
    <source>
        <dbReference type="SAM" id="Phobius"/>
    </source>
</evidence>
<keyword evidence="7" id="KW-0418">Kinase</keyword>
<dbReference type="SMART" id="SM00304">
    <property type="entry name" value="HAMP"/>
    <property type="match status" value="1"/>
</dbReference>
<dbReference type="EC" id="2.7.13.3" evidence="3"/>
<dbReference type="InterPro" id="IPR036890">
    <property type="entry name" value="HATPase_C_sf"/>
</dbReference>
<feature type="transmembrane region" description="Helical" evidence="12">
    <location>
        <begin position="33"/>
        <end position="58"/>
    </location>
</feature>
<dbReference type="SUPFAM" id="SSF55874">
    <property type="entry name" value="ATPase domain of HSP90 chaperone/DNA topoisomerase II/histidine kinase"/>
    <property type="match status" value="1"/>
</dbReference>
<comment type="catalytic activity">
    <reaction evidence="1">
        <text>ATP + protein L-histidine = ADP + protein N-phospho-L-histidine.</text>
        <dbReference type="EC" id="2.7.13.3"/>
    </reaction>
</comment>
<proteinExistence type="predicted"/>
<dbReference type="InterPro" id="IPR003660">
    <property type="entry name" value="HAMP_dom"/>
</dbReference>
<dbReference type="InterPro" id="IPR003661">
    <property type="entry name" value="HisK_dim/P_dom"/>
</dbReference>
<dbReference type="PROSITE" id="PS50109">
    <property type="entry name" value="HIS_KIN"/>
    <property type="match status" value="1"/>
</dbReference>
<sequence length="481" mass="51625">MTPAAPPHRGEGPRRGRGSGLRRRLLGRRPLRARLALVTATAVALVALGVLAAAYVVIRYELVRQLDLQLKQQAGTIAQQTHGGTGKGVLFNQCVWRAAPACAQIVPADPTAPGQQDLVLPVTGATRRVAAGTLGPYYSDITHDGRPMRMLTVPLQDRKGRALQVATRSDTVDLGVRQAGLYLGAVGAVGVLLAAVLGYAASRTSLRPVTRLTATAERIAATRDPAHRIELPPYEARRQDEITRLATSFNTMLGELEEAVAAQRRLVADASHELRTPLTALRTNAELLARADRLSAAQRERASDALGRQLREVTGMVNDLIELARDEEPQPLVEQVRLDRLTERCVAEARGHWPATAFTADVTEVTVPGVPARLARLLSNLLDNAAKFSPAGAVVEVRLTRTEGTAELTVRDHGPGIPAEDLPYVFDRFYRSRQARALPGSGLGLAMARQIARAHGAELTAEQAETGGARFRLAFPLGGAA</sequence>
<evidence type="ECO:0000256" key="8">
    <source>
        <dbReference type="ARBA" id="ARBA00022989"/>
    </source>
</evidence>
<dbReference type="Gene3D" id="1.10.287.130">
    <property type="match status" value="1"/>
</dbReference>